<gene>
    <name evidence="2" type="ORF">IAC44_04285</name>
</gene>
<dbReference type="AlphaFoldDB" id="A0A9D1HA20"/>
<feature type="non-terminal residue" evidence="2">
    <location>
        <position position="412"/>
    </location>
</feature>
<feature type="chain" id="PRO_5039236249" description="DUF4925 domain-containing protein" evidence="1">
    <location>
        <begin position="21"/>
        <end position="412"/>
    </location>
</feature>
<proteinExistence type="predicted"/>
<accession>A0A9D1HA20</accession>
<reference evidence="2" key="1">
    <citation type="submission" date="2020-10" db="EMBL/GenBank/DDBJ databases">
        <authorList>
            <person name="Gilroy R."/>
        </authorList>
    </citation>
    <scope>NUCLEOTIDE SEQUENCE</scope>
    <source>
        <strain evidence="2">1383</strain>
    </source>
</reference>
<evidence type="ECO:0000256" key="1">
    <source>
        <dbReference type="SAM" id="SignalP"/>
    </source>
</evidence>
<sequence>MKKNFLYSLLMASAALFAVACSKEEDKTLEGVPGTYEGRNLSVAVNNVLLDDANMSVTVSGDDKDAMTLVAKNIILGQASYTVNGVQFRVDEYDNRIFAADASTDCNKVTISGKIASGKMTLSISQEGVTGVYDTESGNLTLALNNAPFSGNASVEMRGSSSSDMQMILKNVVLGADEFTLPSLTITPGTMAANASREGGSLTPYDISGNAKDTYHEVSVSGRIDGTGMTLTVTVKNLGDLAGNQWKIAVDPQMQVPTIMLEMETPQESVQFGDGTMAPEEFVTSIRGLVGMFAAQYFSALQYLEFQADGNVALLVYDPKNNGAPIEIPNELIPEGAIRWYMDKGTVVVVVAADMINMIPGGYGEIITGFFEVKNGYVYVPLNFKETATGNPVLYLDKAFLQQALPVVKQLL</sequence>
<feature type="signal peptide" evidence="1">
    <location>
        <begin position="1"/>
        <end position="20"/>
    </location>
</feature>
<dbReference type="PROSITE" id="PS51257">
    <property type="entry name" value="PROKAR_LIPOPROTEIN"/>
    <property type="match status" value="1"/>
</dbReference>
<reference evidence="2" key="2">
    <citation type="journal article" date="2021" name="PeerJ">
        <title>Extensive microbial diversity within the chicken gut microbiome revealed by metagenomics and culture.</title>
        <authorList>
            <person name="Gilroy R."/>
            <person name="Ravi A."/>
            <person name="Getino M."/>
            <person name="Pursley I."/>
            <person name="Horton D.L."/>
            <person name="Alikhan N.F."/>
            <person name="Baker D."/>
            <person name="Gharbi K."/>
            <person name="Hall N."/>
            <person name="Watson M."/>
            <person name="Adriaenssens E.M."/>
            <person name="Foster-Nyarko E."/>
            <person name="Jarju S."/>
            <person name="Secka A."/>
            <person name="Antonio M."/>
            <person name="Oren A."/>
            <person name="Chaudhuri R.R."/>
            <person name="La Ragione R."/>
            <person name="Hildebrand F."/>
            <person name="Pallen M.J."/>
        </authorList>
    </citation>
    <scope>NUCLEOTIDE SEQUENCE</scope>
    <source>
        <strain evidence="2">1383</strain>
    </source>
</reference>
<evidence type="ECO:0008006" key="4">
    <source>
        <dbReference type="Google" id="ProtNLM"/>
    </source>
</evidence>
<evidence type="ECO:0000313" key="2">
    <source>
        <dbReference type="EMBL" id="HIT98039.1"/>
    </source>
</evidence>
<comment type="caution">
    <text evidence="2">The sequence shown here is derived from an EMBL/GenBank/DDBJ whole genome shotgun (WGS) entry which is preliminary data.</text>
</comment>
<name>A0A9D1HA20_9FLAO</name>
<organism evidence="2 3">
    <name type="scientific">Candidatus Merdimorpha stercoravium</name>
    <dbReference type="NCBI Taxonomy" id="2840863"/>
    <lineage>
        <taxon>Bacteria</taxon>
        <taxon>Pseudomonadati</taxon>
        <taxon>Bacteroidota</taxon>
        <taxon>Flavobacteriia</taxon>
        <taxon>Flavobacteriales</taxon>
        <taxon>Candidatus Merdimorpha</taxon>
    </lineage>
</organism>
<dbReference type="Proteomes" id="UP000824161">
    <property type="component" value="Unassembled WGS sequence"/>
</dbReference>
<evidence type="ECO:0000313" key="3">
    <source>
        <dbReference type="Proteomes" id="UP000824161"/>
    </source>
</evidence>
<keyword evidence="1" id="KW-0732">Signal</keyword>
<dbReference type="EMBL" id="DVLY01000100">
    <property type="protein sequence ID" value="HIT98039.1"/>
    <property type="molecule type" value="Genomic_DNA"/>
</dbReference>
<protein>
    <recommendedName>
        <fullName evidence="4">DUF4925 domain-containing protein</fullName>
    </recommendedName>
</protein>